<dbReference type="AlphaFoldDB" id="A0A4U5UU08"/>
<feature type="compositionally biased region" description="Basic and acidic residues" evidence="1">
    <location>
        <begin position="185"/>
        <end position="217"/>
    </location>
</feature>
<evidence type="ECO:0000313" key="2">
    <source>
        <dbReference type="EMBL" id="TKS78208.1"/>
    </source>
</evidence>
<feature type="region of interest" description="Disordered" evidence="1">
    <location>
        <begin position="183"/>
        <end position="217"/>
    </location>
</feature>
<evidence type="ECO:0000256" key="1">
    <source>
        <dbReference type="SAM" id="MobiDB-lite"/>
    </source>
</evidence>
<gene>
    <name evidence="2" type="ORF">D9C73_012966</name>
</gene>
<protein>
    <submittedName>
        <fullName evidence="2">Uncharacterized protein</fullName>
    </submittedName>
</protein>
<organism evidence="2 3">
    <name type="scientific">Collichthys lucidus</name>
    <name type="common">Big head croaker</name>
    <name type="synonym">Sciaena lucida</name>
    <dbReference type="NCBI Taxonomy" id="240159"/>
    <lineage>
        <taxon>Eukaryota</taxon>
        <taxon>Metazoa</taxon>
        <taxon>Chordata</taxon>
        <taxon>Craniata</taxon>
        <taxon>Vertebrata</taxon>
        <taxon>Euteleostomi</taxon>
        <taxon>Actinopterygii</taxon>
        <taxon>Neopterygii</taxon>
        <taxon>Teleostei</taxon>
        <taxon>Neoteleostei</taxon>
        <taxon>Acanthomorphata</taxon>
        <taxon>Eupercaria</taxon>
        <taxon>Sciaenidae</taxon>
        <taxon>Collichthys</taxon>
    </lineage>
</organism>
<dbReference type="Proteomes" id="UP000298787">
    <property type="component" value="Chromosome 11"/>
</dbReference>
<evidence type="ECO:0000313" key="3">
    <source>
        <dbReference type="Proteomes" id="UP000298787"/>
    </source>
</evidence>
<proteinExistence type="predicted"/>
<dbReference type="EMBL" id="CM014088">
    <property type="protein sequence ID" value="TKS78208.1"/>
    <property type="molecule type" value="Genomic_DNA"/>
</dbReference>
<reference evidence="2 3" key="1">
    <citation type="submission" date="2019-01" db="EMBL/GenBank/DDBJ databases">
        <title>Genome Assembly of Collichthys lucidus.</title>
        <authorList>
            <person name="Cai M."/>
            <person name="Xiao S."/>
        </authorList>
    </citation>
    <scope>NUCLEOTIDE SEQUENCE [LARGE SCALE GENOMIC DNA]</scope>
    <source>
        <strain evidence="2">JT15FE1705JMU</strain>
        <tissue evidence="2">Muscle</tissue>
    </source>
</reference>
<name>A0A4U5UU08_COLLU</name>
<keyword evidence="3" id="KW-1185">Reference proteome</keyword>
<sequence>MCCRQNIVLNTVVTTHERGDIPESCVWSYEETSKSWSYSVVDEACLTAGHNHTSYEVVEGMNPPTREEKNNITHMNSHIKIIQLGLATVSKQREHLRLNPEDFSNRGVRENNAAIICQQGVHSDSPPRRKDTRTRCLEGTLACLFHFDFQQQESVSTFKMQKYLCACRIVGLDGLTMEGSLYSRETTKKHEKREEEEKKRVADRHNESIQEETDHRL</sequence>
<accession>A0A4U5UU08</accession>